<dbReference type="PANTHER" id="PTHR11070">
    <property type="entry name" value="UVRD / RECB / PCRA DNA HELICASE FAMILY MEMBER"/>
    <property type="match status" value="1"/>
</dbReference>
<dbReference type="AlphaFoldDB" id="A0A5P2DT68"/>
<dbReference type="GO" id="GO:0005829">
    <property type="term" value="C:cytosol"/>
    <property type="evidence" value="ECO:0007669"/>
    <property type="project" value="TreeGrafter"/>
</dbReference>
<dbReference type="InterPro" id="IPR014017">
    <property type="entry name" value="DNA_helicase_UvrD-like_C"/>
</dbReference>
<dbReference type="EMBL" id="CP029189">
    <property type="protein sequence ID" value="QES58063.1"/>
    <property type="molecule type" value="Genomic_DNA"/>
</dbReference>
<evidence type="ECO:0000256" key="5">
    <source>
        <dbReference type="ARBA" id="ARBA00022840"/>
    </source>
</evidence>
<dbReference type="OrthoDB" id="3196525at2"/>
<keyword evidence="4 11" id="KW-0347">Helicase</keyword>
<dbReference type="GO" id="GO:0003677">
    <property type="term" value="F:DNA binding"/>
    <property type="evidence" value="ECO:0007669"/>
    <property type="project" value="UniProtKB-KW"/>
</dbReference>
<keyword evidence="6" id="KW-0238">DNA-binding</keyword>
<dbReference type="GO" id="GO:0000725">
    <property type="term" value="P:recombinational repair"/>
    <property type="evidence" value="ECO:0007669"/>
    <property type="project" value="TreeGrafter"/>
</dbReference>
<keyword evidence="2 11" id="KW-0547">Nucleotide-binding</keyword>
<evidence type="ECO:0000256" key="6">
    <source>
        <dbReference type="ARBA" id="ARBA00023125"/>
    </source>
</evidence>
<evidence type="ECO:0000256" key="7">
    <source>
        <dbReference type="ARBA" id="ARBA00023235"/>
    </source>
</evidence>
<evidence type="ECO:0000259" key="12">
    <source>
        <dbReference type="PROSITE" id="PS51198"/>
    </source>
</evidence>
<dbReference type="PANTHER" id="PTHR11070:SF2">
    <property type="entry name" value="ATP-DEPENDENT DNA HELICASE SRS2"/>
    <property type="match status" value="1"/>
</dbReference>
<evidence type="ECO:0000256" key="10">
    <source>
        <dbReference type="ARBA" id="ARBA00048988"/>
    </source>
</evidence>
<feature type="domain" description="UvrD-like helicase ATP-binding" evidence="12">
    <location>
        <begin position="1"/>
        <end position="272"/>
    </location>
</feature>
<dbReference type="EC" id="5.6.2.4" evidence="9"/>
<feature type="binding site" evidence="11">
    <location>
        <begin position="21"/>
        <end position="28"/>
    </location>
    <ligand>
        <name>ATP</name>
        <dbReference type="ChEBI" id="CHEBI:30616"/>
    </ligand>
</feature>
<evidence type="ECO:0000256" key="8">
    <source>
        <dbReference type="ARBA" id="ARBA00034617"/>
    </source>
</evidence>
<keyword evidence="7" id="KW-0413">Isomerase</keyword>
<dbReference type="GO" id="GO:0043138">
    <property type="term" value="F:3'-5' DNA helicase activity"/>
    <property type="evidence" value="ECO:0007669"/>
    <property type="project" value="UniProtKB-EC"/>
</dbReference>
<keyword evidence="3 11" id="KW-0378">Hydrolase</keyword>
<accession>A0A5P2DT68</accession>
<comment type="similarity">
    <text evidence="1">Belongs to the helicase family. UvrD subfamily.</text>
</comment>
<name>A0A5P2DT68_STRVZ</name>
<comment type="catalytic activity">
    <reaction evidence="10">
        <text>ATP + H2O = ADP + phosphate + H(+)</text>
        <dbReference type="Rhea" id="RHEA:13065"/>
        <dbReference type="ChEBI" id="CHEBI:15377"/>
        <dbReference type="ChEBI" id="CHEBI:15378"/>
        <dbReference type="ChEBI" id="CHEBI:30616"/>
        <dbReference type="ChEBI" id="CHEBI:43474"/>
        <dbReference type="ChEBI" id="CHEBI:456216"/>
        <dbReference type="EC" id="5.6.2.4"/>
    </reaction>
</comment>
<organism evidence="13 14">
    <name type="scientific">Streptomyces venezuelae</name>
    <dbReference type="NCBI Taxonomy" id="54571"/>
    <lineage>
        <taxon>Bacteria</taxon>
        <taxon>Bacillati</taxon>
        <taxon>Actinomycetota</taxon>
        <taxon>Actinomycetes</taxon>
        <taxon>Kitasatosporales</taxon>
        <taxon>Streptomycetaceae</taxon>
        <taxon>Streptomyces</taxon>
    </lineage>
</organism>
<dbReference type="Gene3D" id="1.10.10.160">
    <property type="match status" value="1"/>
</dbReference>
<evidence type="ECO:0000256" key="4">
    <source>
        <dbReference type="ARBA" id="ARBA00022806"/>
    </source>
</evidence>
<evidence type="ECO:0000256" key="11">
    <source>
        <dbReference type="PROSITE-ProRule" id="PRU00560"/>
    </source>
</evidence>
<sequence>MTTEAEPDPAQSPVANLLAIAPPGCGKTELLARRAQHLVAQLEQHQRILALTFSNRAKRNLRERLLVTLGPQRFRHYVRVTNFHGHAAEIIRAHGRTIGLDPSAPMPGRSTLDNAIAVYTRGLGPGPAGKRRDGIAKALSEAKQGPYDDDQVRRALVLSGNAYAQQIEADRREEGILHYEDLLRHAQRLLGIEAVARMYQQHYGAVLVDEFQDLSLQQLEIALSSSSTSRTFVGDPLQGIYSWAGASPTEVELALRDLCGEPQRLDMSYRSSPAVLSVVNRVSAALGGSTLRAVSPDAWQEGGAAASGVFKTGQDEARWIVDTSTQVLASNPQATIGVITRLGWRREPIDAAFTDASNLPRQRWDLAIEDGEVIKRIVARVGLLPRQATMDAVRRAVLDDVDRNDVEALAQTLDALADFETLVAQVGTPSQAVAQLRPQGDHGAIEPGVHLLNAHTGKGQQFDWVFLPGLEDFHIPGNRAVTQEQLKEELRIVLVILSRARHGVVVTRAQSLTAKSGNVWNPDASRWWTGVTDACPLSIADLPAHIAALATS</sequence>
<dbReference type="SUPFAM" id="SSF52540">
    <property type="entry name" value="P-loop containing nucleoside triphosphate hydrolases"/>
    <property type="match status" value="1"/>
</dbReference>
<dbReference type="InterPro" id="IPR014016">
    <property type="entry name" value="UvrD-like_ATP-bd"/>
</dbReference>
<dbReference type="GO" id="GO:0016887">
    <property type="term" value="F:ATP hydrolysis activity"/>
    <property type="evidence" value="ECO:0007669"/>
    <property type="project" value="RHEA"/>
</dbReference>
<dbReference type="InterPro" id="IPR013986">
    <property type="entry name" value="DExx_box_DNA_helicase_dom_sf"/>
</dbReference>
<dbReference type="GO" id="GO:0005524">
    <property type="term" value="F:ATP binding"/>
    <property type="evidence" value="ECO:0007669"/>
    <property type="project" value="UniProtKB-UniRule"/>
</dbReference>
<keyword evidence="5 11" id="KW-0067">ATP-binding</keyword>
<evidence type="ECO:0000256" key="1">
    <source>
        <dbReference type="ARBA" id="ARBA00009922"/>
    </source>
</evidence>
<evidence type="ECO:0000313" key="13">
    <source>
        <dbReference type="EMBL" id="QES58063.1"/>
    </source>
</evidence>
<comment type="catalytic activity">
    <reaction evidence="8">
        <text>Couples ATP hydrolysis with the unwinding of duplex DNA by translocating in the 3'-5' direction.</text>
        <dbReference type="EC" id="5.6.2.4"/>
    </reaction>
</comment>
<evidence type="ECO:0000256" key="3">
    <source>
        <dbReference type="ARBA" id="ARBA00022801"/>
    </source>
</evidence>
<dbReference type="RefSeq" id="WP_150260973.1">
    <property type="nucleotide sequence ID" value="NZ_CP029189.1"/>
</dbReference>
<dbReference type="InterPro" id="IPR000212">
    <property type="entry name" value="DNA_helicase_UvrD/REP"/>
</dbReference>
<dbReference type="Proteomes" id="UP000324101">
    <property type="component" value="Chromosome"/>
</dbReference>
<evidence type="ECO:0000256" key="9">
    <source>
        <dbReference type="ARBA" id="ARBA00034808"/>
    </source>
</evidence>
<gene>
    <name evidence="13" type="ORF">DEJ51_31190</name>
</gene>
<evidence type="ECO:0000256" key="2">
    <source>
        <dbReference type="ARBA" id="ARBA00022741"/>
    </source>
</evidence>
<proteinExistence type="inferred from homology"/>
<dbReference type="Pfam" id="PF13361">
    <property type="entry name" value="UvrD_C"/>
    <property type="match status" value="1"/>
</dbReference>
<reference evidence="13 14" key="1">
    <citation type="submission" date="2018-05" db="EMBL/GenBank/DDBJ databases">
        <title>Streptomyces venezuelae.</title>
        <authorList>
            <person name="Kim W."/>
            <person name="Lee N."/>
            <person name="Cho B.-K."/>
        </authorList>
    </citation>
    <scope>NUCLEOTIDE SEQUENCE [LARGE SCALE GENOMIC DNA]</scope>
    <source>
        <strain evidence="13 14">ATCC 21018</strain>
    </source>
</reference>
<dbReference type="PROSITE" id="PS51198">
    <property type="entry name" value="UVRD_HELICASE_ATP_BIND"/>
    <property type="match status" value="1"/>
</dbReference>
<dbReference type="Pfam" id="PF00580">
    <property type="entry name" value="UvrD-helicase"/>
    <property type="match status" value="1"/>
</dbReference>
<dbReference type="Gene3D" id="3.40.50.300">
    <property type="entry name" value="P-loop containing nucleotide triphosphate hydrolases"/>
    <property type="match status" value="2"/>
</dbReference>
<dbReference type="InterPro" id="IPR027417">
    <property type="entry name" value="P-loop_NTPase"/>
</dbReference>
<evidence type="ECO:0000313" key="14">
    <source>
        <dbReference type="Proteomes" id="UP000324101"/>
    </source>
</evidence>
<protein>
    <recommendedName>
        <fullName evidence="9">DNA 3'-5' helicase</fullName>
        <ecNumber evidence="9">5.6.2.4</ecNumber>
    </recommendedName>
</protein>